<dbReference type="AlphaFoldDB" id="A0A1H5ZD43"/>
<evidence type="ECO:0000256" key="1">
    <source>
        <dbReference type="ARBA" id="ARBA00011073"/>
    </source>
</evidence>
<feature type="compositionally biased region" description="Polar residues" evidence="6">
    <location>
        <begin position="56"/>
        <end position="74"/>
    </location>
</feature>
<dbReference type="EMBL" id="FNUY01000004">
    <property type="protein sequence ID" value="SEG33276.1"/>
    <property type="molecule type" value="Genomic_DNA"/>
</dbReference>
<dbReference type="SUPFAM" id="SSF52743">
    <property type="entry name" value="Subtilisin-like"/>
    <property type="match status" value="1"/>
</dbReference>
<evidence type="ECO:0000256" key="6">
    <source>
        <dbReference type="SAM" id="MobiDB-lite"/>
    </source>
</evidence>
<evidence type="ECO:0000256" key="2">
    <source>
        <dbReference type="ARBA" id="ARBA00022670"/>
    </source>
</evidence>
<dbReference type="InterPro" id="IPR000209">
    <property type="entry name" value="Peptidase_S8/S53_dom"/>
</dbReference>
<feature type="active site" description="Charge relay system" evidence="5">
    <location>
        <position position="384"/>
    </location>
</feature>
<accession>A0A1H5ZD43</accession>
<feature type="active site" description="Charge relay system" evidence="5">
    <location>
        <position position="539"/>
    </location>
</feature>
<proteinExistence type="inferred from homology"/>
<keyword evidence="3 5" id="KW-0378">Hydrolase</keyword>
<reference evidence="8 9" key="1">
    <citation type="submission" date="2016-10" db="EMBL/GenBank/DDBJ databases">
        <authorList>
            <person name="de Groot N.N."/>
        </authorList>
    </citation>
    <scope>NUCLEOTIDE SEQUENCE [LARGE SCALE GENOMIC DNA]</scope>
    <source>
        <strain evidence="8 9">DSM 26656</strain>
    </source>
</reference>
<dbReference type="PANTHER" id="PTHR43806:SF11">
    <property type="entry name" value="CEREVISIN-RELATED"/>
    <property type="match status" value="1"/>
</dbReference>
<feature type="compositionally biased region" description="Low complexity" evidence="6">
    <location>
        <begin position="176"/>
        <end position="187"/>
    </location>
</feature>
<dbReference type="GO" id="GO:0006508">
    <property type="term" value="P:proteolysis"/>
    <property type="evidence" value="ECO:0007669"/>
    <property type="project" value="UniProtKB-KW"/>
</dbReference>
<dbReference type="PROSITE" id="PS51892">
    <property type="entry name" value="SUBTILASE"/>
    <property type="match status" value="1"/>
</dbReference>
<protein>
    <submittedName>
        <fullName evidence="8">Serine protease, subtilisin family</fullName>
    </submittedName>
</protein>
<dbReference type="InterPro" id="IPR036852">
    <property type="entry name" value="Peptidase_S8/S53_dom_sf"/>
</dbReference>
<organism evidence="8 9">
    <name type="scientific">Bosea lathyri</name>
    <dbReference type="NCBI Taxonomy" id="1036778"/>
    <lineage>
        <taxon>Bacteria</taxon>
        <taxon>Pseudomonadati</taxon>
        <taxon>Pseudomonadota</taxon>
        <taxon>Alphaproteobacteria</taxon>
        <taxon>Hyphomicrobiales</taxon>
        <taxon>Boseaceae</taxon>
        <taxon>Bosea</taxon>
    </lineage>
</organism>
<dbReference type="PRINTS" id="PR00723">
    <property type="entry name" value="SUBTILISIN"/>
</dbReference>
<dbReference type="Proteomes" id="UP000236743">
    <property type="component" value="Unassembled WGS sequence"/>
</dbReference>
<keyword evidence="2 5" id="KW-0645">Protease</keyword>
<feature type="region of interest" description="Disordered" evidence="6">
    <location>
        <begin position="47"/>
        <end position="100"/>
    </location>
</feature>
<evidence type="ECO:0000256" key="3">
    <source>
        <dbReference type="ARBA" id="ARBA00022801"/>
    </source>
</evidence>
<dbReference type="InterPro" id="IPR015500">
    <property type="entry name" value="Peptidase_S8_subtilisin-rel"/>
</dbReference>
<feature type="domain" description="Peptidase S8/S53" evidence="7">
    <location>
        <begin position="345"/>
        <end position="587"/>
    </location>
</feature>
<comment type="similarity">
    <text evidence="1 5">Belongs to the peptidase S8 family.</text>
</comment>
<feature type="region of interest" description="Disordered" evidence="6">
    <location>
        <begin position="147"/>
        <end position="189"/>
    </location>
</feature>
<dbReference type="OrthoDB" id="5405281at2"/>
<dbReference type="CDD" id="cd05561">
    <property type="entry name" value="Peptidases_S8_4"/>
    <property type="match status" value="1"/>
</dbReference>
<dbReference type="Pfam" id="PF00082">
    <property type="entry name" value="Peptidase_S8"/>
    <property type="match status" value="1"/>
</dbReference>
<evidence type="ECO:0000313" key="9">
    <source>
        <dbReference type="Proteomes" id="UP000236743"/>
    </source>
</evidence>
<keyword evidence="9" id="KW-1185">Reference proteome</keyword>
<feature type="active site" description="Charge relay system" evidence="5">
    <location>
        <position position="354"/>
    </location>
</feature>
<dbReference type="InterPro" id="IPR050131">
    <property type="entry name" value="Peptidase_S8_subtilisin-like"/>
</dbReference>
<dbReference type="RefSeq" id="WP_103872764.1">
    <property type="nucleotide sequence ID" value="NZ_FNUY01000004.1"/>
</dbReference>
<dbReference type="GO" id="GO:0004252">
    <property type="term" value="F:serine-type endopeptidase activity"/>
    <property type="evidence" value="ECO:0007669"/>
    <property type="project" value="UniProtKB-UniRule"/>
</dbReference>
<evidence type="ECO:0000259" key="7">
    <source>
        <dbReference type="Pfam" id="PF00082"/>
    </source>
</evidence>
<evidence type="ECO:0000313" key="8">
    <source>
        <dbReference type="EMBL" id="SEG33276.1"/>
    </source>
</evidence>
<dbReference type="PANTHER" id="PTHR43806">
    <property type="entry name" value="PEPTIDASE S8"/>
    <property type="match status" value="1"/>
</dbReference>
<name>A0A1H5ZD43_9HYPH</name>
<dbReference type="Gene3D" id="3.40.50.200">
    <property type="entry name" value="Peptidase S8/S53 domain"/>
    <property type="match status" value="1"/>
</dbReference>
<evidence type="ECO:0000256" key="4">
    <source>
        <dbReference type="ARBA" id="ARBA00022825"/>
    </source>
</evidence>
<evidence type="ECO:0000256" key="5">
    <source>
        <dbReference type="PROSITE-ProRule" id="PRU01240"/>
    </source>
</evidence>
<sequence>MPVRPNRDALPMSRLARLAGCGWLSLMLGVGAVPALAQTNMSGAGQGFGRNESLGRVQNPQSGRVQTVPATRPTTGGRYPPAQMPSGRPSRPRPGGGWGPAGIGLGAGIIGGILLDQAARRPVYDPYEPEPPRRVRRPIVVEEYYDDEEPALRRPRRPAPVREAAPPRRAAPPPARQAAGPAPRQPRVIVPPASENRFVAEEILFELAPNARAEIVLRRHRATLIASRRFELAGVNLIRARLNDGRSARIVLAQMAGDRNIASAQPNYIYSLQQDAPVQSADAPRSPDVAPAKPDLPVLTLSAPAASTIASPEPMPAPVAPKRELQPQYIVEKLHLDDVHKLARGEKIRVAVIDSGADIAHPELQGVVAGSFDALGGEVAPHAHGTAMAAAIMAQAQLQGVAPASRLLAARAFAGGTVPASASGTTFHILAALDWAAEQSARVVNLSFAGPQDRLLSRSLAGAKGRGMVAVAAAGNGGASAAPLYPGADPNVIAVTATDADDKAFPGANRGAYIAVAAPGVDVLAAEPQGRYAFSSGTSIAAAHVSGLVALLLEKRPDLDLEGIRKLLMDSAVDLGTKGRDPVFGAGRVDAPAALARALPVSAARP</sequence>
<gene>
    <name evidence="8" type="ORF">SAMN04488115_104339</name>
</gene>
<keyword evidence="4 5" id="KW-0720">Serine protease</keyword>